<dbReference type="PROSITE" id="PS51481">
    <property type="entry name" value="DHAK"/>
    <property type="match status" value="1"/>
</dbReference>
<dbReference type="SUPFAM" id="SSF82549">
    <property type="entry name" value="DAK1/DegV-like"/>
    <property type="match status" value="1"/>
</dbReference>
<accession>A0A9X1J670</accession>
<dbReference type="InterPro" id="IPR004006">
    <property type="entry name" value="DhaK_dom"/>
</dbReference>
<dbReference type="RefSeq" id="WP_050329886.1">
    <property type="nucleotide sequence ID" value="NZ_CP092966.1"/>
</dbReference>
<dbReference type="FunFam" id="3.40.50.10440:FF:000001">
    <property type="entry name" value="Dihydroxyacetone kinase, DhaK subunit"/>
    <property type="match status" value="1"/>
</dbReference>
<dbReference type="GeneID" id="72413443"/>
<proteinExistence type="predicted"/>
<name>A0A9X1J670_9STAP</name>
<dbReference type="PANTHER" id="PTHR28629">
    <property type="entry name" value="TRIOKINASE/FMN CYCLASE"/>
    <property type="match status" value="1"/>
</dbReference>
<dbReference type="Gene3D" id="3.40.50.10440">
    <property type="entry name" value="Dihydroxyacetone kinase, domain 1"/>
    <property type="match status" value="1"/>
</dbReference>
<dbReference type="Gene3D" id="3.30.1180.20">
    <property type="entry name" value="Dihydroxyacetone kinase, domain 2"/>
    <property type="match status" value="1"/>
</dbReference>
<organism evidence="1 2">
    <name type="scientific">Staphylococcus coagulans</name>
    <dbReference type="NCBI Taxonomy" id="74706"/>
    <lineage>
        <taxon>Bacteria</taxon>
        <taxon>Bacillati</taxon>
        <taxon>Bacillota</taxon>
        <taxon>Bacilli</taxon>
        <taxon>Bacillales</taxon>
        <taxon>Staphylococcaceae</taxon>
        <taxon>Staphylococcus</taxon>
    </lineage>
</organism>
<keyword evidence="1" id="KW-0808">Transferase</keyword>
<dbReference type="InterPro" id="IPR050861">
    <property type="entry name" value="Dihydroxyacetone_Kinase"/>
</dbReference>
<keyword evidence="1" id="KW-0418">Kinase</keyword>
<dbReference type="InterPro" id="IPR033749">
    <property type="entry name" value="Polyprenyl_synt_CS"/>
</dbReference>
<dbReference type="PROSITE" id="PS00723">
    <property type="entry name" value="POLYPRENYL_SYNTHASE_1"/>
    <property type="match status" value="1"/>
</dbReference>
<dbReference type="InterPro" id="IPR012736">
    <property type="entry name" value="DhaK_1"/>
</dbReference>
<dbReference type="AlphaFoldDB" id="A0A9X1J670"/>
<comment type="caution">
    <text evidence="1">The sequence shown here is derived from an EMBL/GenBank/DDBJ whole genome shotgun (WGS) entry which is preliminary data.</text>
</comment>
<dbReference type="PANTHER" id="PTHR28629:SF4">
    <property type="entry name" value="TRIOKINASE_FMN CYCLASE"/>
    <property type="match status" value="1"/>
</dbReference>
<dbReference type="Proteomes" id="UP000524893">
    <property type="component" value="Unassembled WGS sequence"/>
</dbReference>
<reference evidence="1 2" key="1">
    <citation type="journal article" date="2020" name="Access Microbiol">
        <title>Isolation and genome sequencing of Staphylococcus schleiferi subspecies coagulans from Antarctic seals.</title>
        <authorList>
            <person name="Foster G."/>
            <person name="Robb A."/>
            <person name="Paterson G.K."/>
        </authorList>
    </citation>
    <scope>NUCLEOTIDE SEQUENCE [LARGE SCALE GENOMIC DNA]</scope>
    <source>
        <strain evidence="1 2">M615/02/4</strain>
    </source>
</reference>
<evidence type="ECO:0000313" key="1">
    <source>
        <dbReference type="EMBL" id="MBA8776892.1"/>
    </source>
</evidence>
<sequence length="322" mass="34872">MKKLIQEKTQFLNDMLDGLKYTNPNIDVIAETVVVRKHKKTSGVALVSGGGSGHEPAHAGYVAEGMLDAAVCGEVFTSPTPDKVLEAIKAVDNGDGVLLIVKNYAGDVMNFEMAQDMAAMEGINVEMVVVRDDIAIDDVAKRRGVAGTVWVHKYAGYLAEQGTHLKALKTKIEQFLEGVRSIGMAIIPPAVPTTGKYGFDIGEDEMEIGIGIHGERGLERTQIEPIAQIVQRLTTKLEQEVDSDALIVMINGMGGTPLSELNIVTKYVAQQLEKEGKVVKGWFVGDYMTSLDMQGFSLTFAPYDDHVLAALNAPTTSRNFNS</sequence>
<protein>
    <submittedName>
        <fullName evidence="1">Dihydroxyacetone kinase subunit DhaK</fullName>
        <ecNumber evidence="1">2.7.1.121</ecNumber>
    </submittedName>
</protein>
<dbReference type="Pfam" id="PF02733">
    <property type="entry name" value="Dak1"/>
    <property type="match status" value="1"/>
</dbReference>
<dbReference type="GO" id="GO:0047324">
    <property type="term" value="F:phosphoenolpyruvate-glycerone phosphotransferase activity"/>
    <property type="evidence" value="ECO:0007669"/>
    <property type="project" value="UniProtKB-EC"/>
</dbReference>
<dbReference type="GO" id="GO:0019563">
    <property type="term" value="P:glycerol catabolic process"/>
    <property type="evidence" value="ECO:0007669"/>
    <property type="project" value="TreeGrafter"/>
</dbReference>
<dbReference type="NCBIfam" id="TIGR02363">
    <property type="entry name" value="dhaK1"/>
    <property type="match status" value="1"/>
</dbReference>
<dbReference type="EMBL" id="JABTCN010000025">
    <property type="protein sequence ID" value="MBA8776892.1"/>
    <property type="molecule type" value="Genomic_DNA"/>
</dbReference>
<dbReference type="EC" id="2.7.1.121" evidence="1"/>
<gene>
    <name evidence="1" type="primary">dhaK</name>
    <name evidence="1" type="ORF">HR081_08385</name>
</gene>
<dbReference type="GO" id="GO:0005829">
    <property type="term" value="C:cytosol"/>
    <property type="evidence" value="ECO:0007669"/>
    <property type="project" value="TreeGrafter"/>
</dbReference>
<evidence type="ECO:0000313" key="2">
    <source>
        <dbReference type="Proteomes" id="UP000524893"/>
    </source>
</evidence>
<dbReference type="GO" id="GO:0004371">
    <property type="term" value="F:glycerone kinase activity"/>
    <property type="evidence" value="ECO:0007669"/>
    <property type="project" value="InterPro"/>
</dbReference>